<evidence type="ECO:0000313" key="12">
    <source>
        <dbReference type="EMBL" id="RWS10356.1"/>
    </source>
</evidence>
<dbReference type="EMBL" id="NCKU01001894">
    <property type="protein sequence ID" value="RWS10980.1"/>
    <property type="molecule type" value="Genomic_DNA"/>
</dbReference>
<evidence type="ECO:0000259" key="11">
    <source>
        <dbReference type="Pfam" id="PF05649"/>
    </source>
</evidence>
<feature type="region of interest" description="Disordered" evidence="8">
    <location>
        <begin position="1"/>
        <end position="42"/>
    </location>
</feature>
<evidence type="ECO:0000256" key="7">
    <source>
        <dbReference type="ARBA" id="ARBA00023049"/>
    </source>
</evidence>
<keyword evidence="7" id="KW-0482">Metalloprotease</keyword>
<dbReference type="STRING" id="1965070.A0A3S3PIN1"/>
<feature type="domain" description="Peptidase M13 N-terminal" evidence="11">
    <location>
        <begin position="126"/>
        <end position="491"/>
    </location>
</feature>
<evidence type="ECO:0000256" key="5">
    <source>
        <dbReference type="ARBA" id="ARBA00022801"/>
    </source>
</evidence>
<dbReference type="InterPro" id="IPR008753">
    <property type="entry name" value="Peptidase_M13_N"/>
</dbReference>
<dbReference type="AlphaFoldDB" id="A0A3S3PIN1"/>
<comment type="caution">
    <text evidence="12">The sequence shown here is derived from an EMBL/GenBank/DDBJ whole genome shotgun (WGS) entry which is preliminary data.</text>
</comment>
<keyword evidence="15" id="KW-1185">Reference proteome</keyword>
<feature type="transmembrane region" description="Helical" evidence="9">
    <location>
        <begin position="70"/>
        <end position="93"/>
    </location>
</feature>
<keyword evidence="9" id="KW-1133">Transmembrane helix</keyword>
<dbReference type="PANTHER" id="PTHR11733:SF240">
    <property type="entry name" value="GH14155P-RELATED"/>
    <property type="match status" value="1"/>
</dbReference>
<evidence type="ECO:0000256" key="6">
    <source>
        <dbReference type="ARBA" id="ARBA00022833"/>
    </source>
</evidence>
<evidence type="ECO:0000313" key="15">
    <source>
        <dbReference type="Proteomes" id="UP000285301"/>
    </source>
</evidence>
<evidence type="ECO:0000256" key="9">
    <source>
        <dbReference type="SAM" id="Phobius"/>
    </source>
</evidence>
<keyword evidence="3" id="KW-0645">Protease</keyword>
<feature type="compositionally biased region" description="Gly residues" evidence="8">
    <location>
        <begin position="27"/>
        <end position="36"/>
    </location>
</feature>
<proteinExistence type="inferred from homology"/>
<keyword evidence="9" id="KW-0472">Membrane</keyword>
<dbReference type="Pfam" id="PF05649">
    <property type="entry name" value="Peptidase_M13_N"/>
    <property type="match status" value="1"/>
</dbReference>
<comment type="similarity">
    <text evidence="2">Belongs to the peptidase M13 family.</text>
</comment>
<dbReference type="Proteomes" id="UP000285301">
    <property type="component" value="Unassembled WGS sequence"/>
</dbReference>
<dbReference type="InterPro" id="IPR024079">
    <property type="entry name" value="MetalloPept_cat_dom_sf"/>
</dbReference>
<evidence type="ECO:0000313" key="13">
    <source>
        <dbReference type="EMBL" id="RWS10480.1"/>
    </source>
</evidence>
<dbReference type="GO" id="GO:0016485">
    <property type="term" value="P:protein processing"/>
    <property type="evidence" value="ECO:0007669"/>
    <property type="project" value="TreeGrafter"/>
</dbReference>
<evidence type="ECO:0000256" key="8">
    <source>
        <dbReference type="SAM" id="MobiDB-lite"/>
    </source>
</evidence>
<dbReference type="EMBL" id="NCKU01002081">
    <property type="protein sequence ID" value="RWS10480.1"/>
    <property type="molecule type" value="Genomic_DNA"/>
</dbReference>
<comment type="cofactor">
    <cofactor evidence="1">
        <name>Zn(2+)</name>
        <dbReference type="ChEBI" id="CHEBI:29105"/>
    </cofactor>
</comment>
<dbReference type="CDD" id="cd08662">
    <property type="entry name" value="M13"/>
    <property type="match status" value="1"/>
</dbReference>
<dbReference type="InterPro" id="IPR018497">
    <property type="entry name" value="Peptidase_M13_C"/>
</dbReference>
<organism evidence="12 15">
    <name type="scientific">Dinothrombium tinctorium</name>
    <dbReference type="NCBI Taxonomy" id="1965070"/>
    <lineage>
        <taxon>Eukaryota</taxon>
        <taxon>Metazoa</taxon>
        <taxon>Ecdysozoa</taxon>
        <taxon>Arthropoda</taxon>
        <taxon>Chelicerata</taxon>
        <taxon>Arachnida</taxon>
        <taxon>Acari</taxon>
        <taxon>Acariformes</taxon>
        <taxon>Trombidiformes</taxon>
        <taxon>Prostigmata</taxon>
        <taxon>Anystina</taxon>
        <taxon>Parasitengona</taxon>
        <taxon>Trombidioidea</taxon>
        <taxon>Trombidiidae</taxon>
        <taxon>Dinothrombium</taxon>
    </lineage>
</organism>
<evidence type="ECO:0000313" key="14">
    <source>
        <dbReference type="EMBL" id="RWS10980.1"/>
    </source>
</evidence>
<evidence type="ECO:0000256" key="4">
    <source>
        <dbReference type="ARBA" id="ARBA00022723"/>
    </source>
</evidence>
<gene>
    <name evidence="14" type="ORF">B4U79_01963</name>
    <name evidence="13" type="ORF">B4U79_02088</name>
    <name evidence="12" type="ORF">B4U79_06707</name>
</gene>
<name>A0A3S3PIN1_9ACAR</name>
<protein>
    <submittedName>
        <fullName evidence="12">Endothelin-converting enzyme 2-like protein</fullName>
    </submittedName>
</protein>
<dbReference type="InterPro" id="IPR042089">
    <property type="entry name" value="Peptidase_M13_dom_2"/>
</dbReference>
<reference evidence="12 15" key="1">
    <citation type="journal article" date="2018" name="Gigascience">
        <title>Genomes of trombidid mites reveal novel predicted allergens and laterally-transferred genes associated with secondary metabolism.</title>
        <authorList>
            <person name="Dong X."/>
            <person name="Chaisiri K."/>
            <person name="Xia D."/>
            <person name="Armstrong S.D."/>
            <person name="Fang Y."/>
            <person name="Donnelly M.J."/>
            <person name="Kadowaki T."/>
            <person name="McGarry J.W."/>
            <person name="Darby A.C."/>
            <person name="Makepeace B.L."/>
        </authorList>
    </citation>
    <scope>NUCLEOTIDE SEQUENCE [LARGE SCALE GENOMIC DNA]</scope>
    <source>
        <strain evidence="12">UoL-WK</strain>
    </source>
</reference>
<dbReference type="GO" id="GO:0005886">
    <property type="term" value="C:plasma membrane"/>
    <property type="evidence" value="ECO:0007669"/>
    <property type="project" value="TreeGrafter"/>
</dbReference>
<dbReference type="Pfam" id="PF01431">
    <property type="entry name" value="Peptidase_M13"/>
    <property type="match status" value="1"/>
</dbReference>
<dbReference type="GO" id="GO:0004222">
    <property type="term" value="F:metalloendopeptidase activity"/>
    <property type="evidence" value="ECO:0007669"/>
    <property type="project" value="InterPro"/>
</dbReference>
<dbReference type="Gene3D" id="1.10.1380.10">
    <property type="entry name" value="Neutral endopeptidase , domain2"/>
    <property type="match status" value="1"/>
</dbReference>
<keyword evidence="4" id="KW-0479">Metal-binding</keyword>
<dbReference type="OrthoDB" id="7867452at2759"/>
<dbReference type="PROSITE" id="PS51885">
    <property type="entry name" value="NEPRILYSIN"/>
    <property type="match status" value="1"/>
</dbReference>
<keyword evidence="6" id="KW-0862">Zinc</keyword>
<evidence type="ECO:0000256" key="2">
    <source>
        <dbReference type="ARBA" id="ARBA00007357"/>
    </source>
</evidence>
<keyword evidence="5" id="KW-0378">Hydrolase</keyword>
<dbReference type="GO" id="GO:0046872">
    <property type="term" value="F:metal ion binding"/>
    <property type="evidence" value="ECO:0007669"/>
    <property type="project" value="UniProtKB-KW"/>
</dbReference>
<evidence type="ECO:0000256" key="1">
    <source>
        <dbReference type="ARBA" id="ARBA00001947"/>
    </source>
</evidence>
<reference evidence="12" key="2">
    <citation type="submission" date="2018-11" db="EMBL/GenBank/DDBJ databases">
        <title>Trombidioid mite genomics.</title>
        <authorList>
            <person name="Dong X."/>
        </authorList>
    </citation>
    <scope>NUCLEOTIDE SEQUENCE</scope>
    <source>
        <strain evidence="12">UoL-WK</strain>
    </source>
</reference>
<dbReference type="EMBL" id="NCKU01002126">
    <property type="protein sequence ID" value="RWS10356.1"/>
    <property type="molecule type" value="Genomic_DNA"/>
</dbReference>
<sequence length="765" mass="87397">MAKTTSGGDENEPKENDKCITPPSNAGNGGTGGSDNGVGHTNEHVKKSKMSAFHDRLDSAKVVIDTRYKLIITILSILILVLLIIVIALSISLGSSSKKEANTCVSASCLAAAARVVRSLNSSVNPCEDIWSHTCGGWIRDNPLEDNDGYRSVRTQVDDQVNRDIRHYIDLIKETDDNKPQWKIKRFYHSCMDVEDIDITYFKRKIYDIGGWALQNTYSKSKWDLDKALLKLHTEYGVSPFFRVYVDTDDTSPTNAIIKYVDAYRKLMQDIAMDFDVTSSKAETFSIDMFEFEKRLATRMPTIEEWQSPKKYKKMRVKDLNNMVALKFKWTDLLQSIYQKAGIKENTYILVAFENYFKEVAELISTTEERVRNNYVVWRFIYDYLPYLPKKFLADTNLFDQKMRGITKTNHNMGQERWEFCIRTTMKFMGDAVGSLYVKNKIISNPKLTYDAKQIATSLANTLLNHVASFRWVRDEVTAKHIREKIQILIDNIDTGFPQFIVNEDSLQKYYSDLIVQKGFLNNIFEAYFFIRKKEEQRLLSPTTLSNSWRILATDVAAQYKNAGNQLMIASGLMNLPFFDRDLPVPIKFGALGFQIASEMLKSLSLPALNYDELGKLIDPDSEWISPKSLESVNASQHCIAQEIELQNRVLNDASYEVNPELTTSFTSTDIAALQIAYRSFIDHLNKNNERGLMPGISIDNDRLFFISLSQAMCESVRPGFAPAAFSSRTTLPAERRVKILFEQVPQFSSAFGCTQKSHHCRIWL</sequence>
<dbReference type="Gene3D" id="3.40.390.10">
    <property type="entry name" value="Collagenase (Catalytic Domain)"/>
    <property type="match status" value="1"/>
</dbReference>
<feature type="domain" description="Peptidase M13 C-terminal" evidence="10">
    <location>
        <begin position="558"/>
        <end position="759"/>
    </location>
</feature>
<evidence type="ECO:0000256" key="3">
    <source>
        <dbReference type="ARBA" id="ARBA00022670"/>
    </source>
</evidence>
<dbReference type="PANTHER" id="PTHR11733">
    <property type="entry name" value="ZINC METALLOPROTEASE FAMILY M13 NEPRILYSIN-RELATED"/>
    <property type="match status" value="1"/>
</dbReference>
<accession>A0A3S3PIN1</accession>
<keyword evidence="9" id="KW-0812">Transmembrane</keyword>
<evidence type="ECO:0000259" key="10">
    <source>
        <dbReference type="Pfam" id="PF01431"/>
    </source>
</evidence>
<dbReference type="InterPro" id="IPR000718">
    <property type="entry name" value="Peptidase_M13"/>
</dbReference>
<dbReference type="SUPFAM" id="SSF55486">
    <property type="entry name" value="Metalloproteases ('zincins'), catalytic domain"/>
    <property type="match status" value="1"/>
</dbReference>